<dbReference type="InterPro" id="IPR003488">
    <property type="entry name" value="DprA"/>
</dbReference>
<proteinExistence type="inferred from homology"/>
<name>A0A2X3BMX0_9HELI</name>
<dbReference type="SUPFAM" id="SSF102405">
    <property type="entry name" value="MCP/YpsA-like"/>
    <property type="match status" value="1"/>
</dbReference>
<accession>A0A2X3BMX0</accession>
<dbReference type="Gene3D" id="3.40.50.450">
    <property type="match status" value="1"/>
</dbReference>
<dbReference type="PANTHER" id="PTHR43022">
    <property type="entry name" value="PROTEIN SMF"/>
    <property type="match status" value="1"/>
</dbReference>
<feature type="domain" description="Smf/DprA SLOG" evidence="2">
    <location>
        <begin position="12"/>
        <end position="210"/>
    </location>
</feature>
<evidence type="ECO:0000256" key="1">
    <source>
        <dbReference type="ARBA" id="ARBA00006525"/>
    </source>
</evidence>
<dbReference type="RefSeq" id="WP_023947642.1">
    <property type="nucleotide sequence ID" value="NZ_UAWL01000006.1"/>
</dbReference>
<dbReference type="Proteomes" id="UP000250166">
    <property type="component" value="Unassembled WGS sequence"/>
</dbReference>
<sequence length="268" mass="29760">MNSGFEAQSLSQIPHQFNILSTPPKQLFYTGDISLLDKSPKIAIIGTRKPNVYSKTLTSFLAKEISQAGGIVVSGGALGIDIIAHNVALPQTILISPASLDTIYPAFNAPIIKQIAESGLILSEYESNTQPKQYEFLHRNRLIIALSDIVIIPQADLKSGSMHSAKLSQTLQKPLFVFSHRIGESQGTQSLLQNNQAKPIYDIEAFLQEINLKKALNNAEITSDEILEFCKSNPIFEEAYLRFGESILEYEFEGKIMRQNGRLFIHNP</sequence>
<dbReference type="NCBIfam" id="TIGR00732">
    <property type="entry name" value="dprA"/>
    <property type="match status" value="1"/>
</dbReference>
<comment type="similarity">
    <text evidence="1">Belongs to the DprA/Smf family.</text>
</comment>
<dbReference type="AlphaFoldDB" id="A0A2X3BMX0"/>
<reference evidence="3 4" key="1">
    <citation type="submission" date="2018-06" db="EMBL/GenBank/DDBJ databases">
        <authorList>
            <consortium name="Pathogen Informatics"/>
            <person name="Doyle S."/>
        </authorList>
    </citation>
    <scope>NUCLEOTIDE SEQUENCE [LARGE SCALE GENOMIC DNA]</scope>
    <source>
        <strain evidence="3 4">NCTC13102</strain>
    </source>
</reference>
<evidence type="ECO:0000259" key="2">
    <source>
        <dbReference type="Pfam" id="PF02481"/>
    </source>
</evidence>
<organism evidence="3 4">
    <name type="scientific">Helicobacter fennelliae</name>
    <dbReference type="NCBI Taxonomy" id="215"/>
    <lineage>
        <taxon>Bacteria</taxon>
        <taxon>Pseudomonadati</taxon>
        <taxon>Campylobacterota</taxon>
        <taxon>Epsilonproteobacteria</taxon>
        <taxon>Campylobacterales</taxon>
        <taxon>Helicobacteraceae</taxon>
        <taxon>Helicobacter</taxon>
    </lineage>
</organism>
<dbReference type="Pfam" id="PF02481">
    <property type="entry name" value="DNA_processg_A"/>
    <property type="match status" value="1"/>
</dbReference>
<gene>
    <name evidence="3" type="primary">smf</name>
    <name evidence="3" type="ORF">NCTC13102_00166</name>
</gene>
<evidence type="ECO:0000313" key="3">
    <source>
        <dbReference type="EMBL" id="SQB97435.1"/>
    </source>
</evidence>
<dbReference type="EMBL" id="UAWL01000006">
    <property type="protein sequence ID" value="SQB97435.1"/>
    <property type="molecule type" value="Genomic_DNA"/>
</dbReference>
<protein>
    <submittedName>
        <fullName evidence="3">DNA processing chain A (DprA)</fullName>
    </submittedName>
</protein>
<dbReference type="PANTHER" id="PTHR43022:SF1">
    <property type="entry name" value="PROTEIN SMF"/>
    <property type="match status" value="1"/>
</dbReference>
<evidence type="ECO:0000313" key="4">
    <source>
        <dbReference type="Proteomes" id="UP000250166"/>
    </source>
</evidence>
<dbReference type="InterPro" id="IPR057666">
    <property type="entry name" value="DrpA_SLOG"/>
</dbReference>
<dbReference type="GO" id="GO:0009294">
    <property type="term" value="P:DNA-mediated transformation"/>
    <property type="evidence" value="ECO:0007669"/>
    <property type="project" value="InterPro"/>
</dbReference>